<gene>
    <name evidence="2" type="ORF">VPNG_05567</name>
</gene>
<name>A0A423X6X0_9PEZI</name>
<feature type="compositionally biased region" description="Acidic residues" evidence="1">
    <location>
        <begin position="30"/>
        <end position="48"/>
    </location>
</feature>
<dbReference type="Proteomes" id="UP000285146">
    <property type="component" value="Unassembled WGS sequence"/>
</dbReference>
<feature type="region of interest" description="Disordered" evidence="1">
    <location>
        <begin position="1"/>
        <end position="59"/>
    </location>
</feature>
<reference evidence="2 3" key="1">
    <citation type="submission" date="2015-09" db="EMBL/GenBank/DDBJ databases">
        <title>Host preference determinants of Valsa canker pathogens revealed by comparative genomics.</title>
        <authorList>
            <person name="Yin Z."/>
            <person name="Huang L."/>
        </authorList>
    </citation>
    <scope>NUCLEOTIDE SEQUENCE [LARGE SCALE GENOMIC DNA]</scope>
    <source>
        <strain evidence="2 3">SXYLt</strain>
    </source>
</reference>
<dbReference type="EMBL" id="LKEB01000026">
    <property type="protein sequence ID" value="ROW11718.1"/>
    <property type="molecule type" value="Genomic_DNA"/>
</dbReference>
<dbReference type="AlphaFoldDB" id="A0A423X6X0"/>
<keyword evidence="3" id="KW-1185">Reference proteome</keyword>
<comment type="caution">
    <text evidence="2">The sequence shown here is derived from an EMBL/GenBank/DDBJ whole genome shotgun (WGS) entry which is preliminary data.</text>
</comment>
<dbReference type="InParanoid" id="A0A423X6X0"/>
<evidence type="ECO:0000313" key="3">
    <source>
        <dbReference type="Proteomes" id="UP000285146"/>
    </source>
</evidence>
<evidence type="ECO:0000313" key="2">
    <source>
        <dbReference type="EMBL" id="ROW11718.1"/>
    </source>
</evidence>
<proteinExistence type="predicted"/>
<accession>A0A423X6X0</accession>
<evidence type="ECO:0000256" key="1">
    <source>
        <dbReference type="SAM" id="MobiDB-lite"/>
    </source>
</evidence>
<organism evidence="2 3">
    <name type="scientific">Cytospora leucostoma</name>
    <dbReference type="NCBI Taxonomy" id="1230097"/>
    <lineage>
        <taxon>Eukaryota</taxon>
        <taxon>Fungi</taxon>
        <taxon>Dikarya</taxon>
        <taxon>Ascomycota</taxon>
        <taxon>Pezizomycotina</taxon>
        <taxon>Sordariomycetes</taxon>
        <taxon>Sordariomycetidae</taxon>
        <taxon>Diaporthales</taxon>
        <taxon>Cytosporaceae</taxon>
        <taxon>Cytospora</taxon>
    </lineage>
</organism>
<protein>
    <submittedName>
        <fullName evidence="2">Uncharacterized protein</fullName>
    </submittedName>
</protein>
<sequence length="59" mass="6758">MALGKLKSIHPRQRYGLQRAQYGHRMRCCEDDEDESDDDNEDEDEDDEHTSGGMVQASS</sequence>